<name>A0A1X2HDL6_SYNRA</name>
<proteinExistence type="predicted"/>
<dbReference type="Proteomes" id="UP000242180">
    <property type="component" value="Unassembled WGS sequence"/>
</dbReference>
<evidence type="ECO:0000256" key="1">
    <source>
        <dbReference type="SAM" id="SignalP"/>
    </source>
</evidence>
<accession>A0A1X2HDL6</accession>
<comment type="caution">
    <text evidence="2">The sequence shown here is derived from an EMBL/GenBank/DDBJ whole genome shotgun (WGS) entry which is preliminary data.</text>
</comment>
<dbReference type="InParanoid" id="A0A1X2HDL6"/>
<keyword evidence="1" id="KW-0732">Signal</keyword>
<protein>
    <submittedName>
        <fullName evidence="2">Uncharacterized protein</fullName>
    </submittedName>
</protein>
<keyword evidence="3" id="KW-1185">Reference proteome</keyword>
<organism evidence="2 3">
    <name type="scientific">Syncephalastrum racemosum</name>
    <name type="common">Filamentous fungus</name>
    <dbReference type="NCBI Taxonomy" id="13706"/>
    <lineage>
        <taxon>Eukaryota</taxon>
        <taxon>Fungi</taxon>
        <taxon>Fungi incertae sedis</taxon>
        <taxon>Mucoromycota</taxon>
        <taxon>Mucoromycotina</taxon>
        <taxon>Mucoromycetes</taxon>
        <taxon>Mucorales</taxon>
        <taxon>Syncephalastraceae</taxon>
        <taxon>Syncephalastrum</taxon>
    </lineage>
</organism>
<sequence length="56" mass="6284">MQAILCQKLTFLLHTLSLLLAVSYAASTDMRHFHFRSYTDSTSCAGVQMGQYALEI</sequence>
<feature type="signal peptide" evidence="1">
    <location>
        <begin position="1"/>
        <end position="25"/>
    </location>
</feature>
<dbReference type="AlphaFoldDB" id="A0A1X2HDL6"/>
<evidence type="ECO:0000313" key="2">
    <source>
        <dbReference type="EMBL" id="ORY96887.1"/>
    </source>
</evidence>
<dbReference type="EMBL" id="MCGN01000005">
    <property type="protein sequence ID" value="ORY96887.1"/>
    <property type="molecule type" value="Genomic_DNA"/>
</dbReference>
<feature type="chain" id="PRO_5012823740" evidence="1">
    <location>
        <begin position="26"/>
        <end position="56"/>
    </location>
</feature>
<evidence type="ECO:0000313" key="3">
    <source>
        <dbReference type="Proteomes" id="UP000242180"/>
    </source>
</evidence>
<gene>
    <name evidence="2" type="ORF">BCR43DRAFT_492443</name>
</gene>
<reference evidence="2 3" key="1">
    <citation type="submission" date="2016-07" db="EMBL/GenBank/DDBJ databases">
        <title>Pervasive Adenine N6-methylation of Active Genes in Fungi.</title>
        <authorList>
            <consortium name="DOE Joint Genome Institute"/>
            <person name="Mondo S.J."/>
            <person name="Dannebaum R.O."/>
            <person name="Kuo R.C."/>
            <person name="Labutti K."/>
            <person name="Haridas S."/>
            <person name="Kuo A."/>
            <person name="Salamov A."/>
            <person name="Ahrendt S.R."/>
            <person name="Lipzen A."/>
            <person name="Sullivan W."/>
            <person name="Andreopoulos W.B."/>
            <person name="Clum A."/>
            <person name="Lindquist E."/>
            <person name="Daum C."/>
            <person name="Ramamoorthy G.K."/>
            <person name="Gryganskyi A."/>
            <person name="Culley D."/>
            <person name="Magnuson J.K."/>
            <person name="James T.Y."/>
            <person name="O'Malley M.A."/>
            <person name="Stajich J.E."/>
            <person name="Spatafora J.W."/>
            <person name="Visel A."/>
            <person name="Grigoriev I.V."/>
        </authorList>
    </citation>
    <scope>NUCLEOTIDE SEQUENCE [LARGE SCALE GENOMIC DNA]</scope>
    <source>
        <strain evidence="2 3">NRRL 2496</strain>
    </source>
</reference>